<dbReference type="GO" id="GO:0005737">
    <property type="term" value="C:cytoplasm"/>
    <property type="evidence" value="ECO:0007669"/>
    <property type="project" value="TreeGrafter"/>
</dbReference>
<proteinExistence type="predicted"/>
<dbReference type="PANTHER" id="PTHR21461:SF69">
    <property type="entry name" value="GLYCOSYLTRANSFERASE FAMILY 92 PROTEIN"/>
    <property type="match status" value="1"/>
</dbReference>
<dbReference type="OrthoDB" id="4964299at2"/>
<name>A0A844BHQ3_9RHOB</name>
<dbReference type="EMBL" id="WJPO01000001">
    <property type="protein sequence ID" value="MRH19517.1"/>
    <property type="molecule type" value="Genomic_DNA"/>
</dbReference>
<dbReference type="AlphaFoldDB" id="A0A844BHQ3"/>
<gene>
    <name evidence="4" type="ORF">GH815_00825</name>
</gene>
<dbReference type="GO" id="GO:0016020">
    <property type="term" value="C:membrane"/>
    <property type="evidence" value="ECO:0007669"/>
    <property type="project" value="UniProtKB-SubCell"/>
</dbReference>
<keyword evidence="3" id="KW-0472">Membrane</keyword>
<protein>
    <submittedName>
        <fullName evidence="4">Glycosyltransferase family 2 protein</fullName>
    </submittedName>
</protein>
<sequence length="721" mass="78804">MTLRAPPPGQLVRRHLRARPLGARLCLDAIARETAGGRMIWLVFPTGTPPEAVAASGRTTIRAVGGGLVVGLADADGGALILDGQPVRIAPRPAETMLFAGLNTLVAVRNGESAAQIAEWLDYHVQDHGAEAALILDRSPGDNDFDAALARKTAAIPGLRRLVLVDPDRPPPDPQGATPDEGPVYEWLRHAFLDEARAVANLDLCDLLAPAPGASIFDRAAAAPAGMILLTGRHAFPWRPRDPAKPGFADHVCVAFDRPQDARRWCVAPVKCGPDTIWRVNRIAGTAPRAQDVAHFYRCMALRHPGQPVSRLAPRASLVEEPALIALAETRFGQTPLRMPQIAPPRIDPTANRTAIVTTMKNEGPFILDWLAYHRAIGVQDFLIYTNDCSDGTDRLLTLLQARGIVQHRDNPYRAMGLKPQHAALQVAADEPVVRAADWLICMDVDEYLNIKAGDGTLAALFAATGGANMISCTWRLFGNGDIHCFDDAPVIAQFTRCAAEMTRKPHQAWGFKTLFRNVGLFRKLGVHRPKGLTPQHLDRIAWVNGSGQPIPRGMYRSAWRSTAETVGYDLVQLNHYAVRSAESFLVKRDRGRVNHVERDQGLAYWFRMNHNAEEDRSIQRMIPAMETERAGLLADPAIAAAHADCVAAHRAKIAELRARPDQAAFHAALTGPRMQLLSRMLGHFGTNVFLAGPESIPDAVVQTDPAPGFFFTVERAETRH</sequence>
<dbReference type="Pfam" id="PF13704">
    <property type="entry name" value="Glyco_tranf_2_4"/>
    <property type="match status" value="1"/>
</dbReference>
<organism evidence="4 5">
    <name type="scientific">Rhodovulum strictum</name>
    <dbReference type="NCBI Taxonomy" id="58314"/>
    <lineage>
        <taxon>Bacteria</taxon>
        <taxon>Pseudomonadati</taxon>
        <taxon>Pseudomonadota</taxon>
        <taxon>Alphaproteobacteria</taxon>
        <taxon>Rhodobacterales</taxon>
        <taxon>Paracoccaceae</taxon>
        <taxon>Rhodovulum</taxon>
    </lineage>
</organism>
<dbReference type="Proteomes" id="UP000466730">
    <property type="component" value="Unassembled WGS sequence"/>
</dbReference>
<keyword evidence="2" id="KW-0812">Transmembrane</keyword>
<keyword evidence="3" id="KW-1133">Transmembrane helix</keyword>
<evidence type="ECO:0000256" key="2">
    <source>
        <dbReference type="ARBA" id="ARBA00022692"/>
    </source>
</evidence>
<dbReference type="RefSeq" id="WP_153746836.1">
    <property type="nucleotide sequence ID" value="NZ_BAAADI010000002.1"/>
</dbReference>
<dbReference type="PANTHER" id="PTHR21461">
    <property type="entry name" value="GLYCOSYLTRANSFERASE FAMILY 92 PROTEIN"/>
    <property type="match status" value="1"/>
</dbReference>
<keyword evidence="4" id="KW-0808">Transferase</keyword>
<accession>A0A844BHQ3</accession>
<dbReference type="GO" id="GO:0016757">
    <property type="term" value="F:glycosyltransferase activity"/>
    <property type="evidence" value="ECO:0007669"/>
    <property type="project" value="TreeGrafter"/>
</dbReference>
<evidence type="ECO:0000313" key="5">
    <source>
        <dbReference type="Proteomes" id="UP000466730"/>
    </source>
</evidence>
<comment type="subcellular location">
    <subcellularLocation>
        <location evidence="1">Membrane</location>
        <topology evidence="1">Single-pass membrane protein</topology>
    </subcellularLocation>
</comment>
<evidence type="ECO:0000256" key="1">
    <source>
        <dbReference type="ARBA" id="ARBA00004167"/>
    </source>
</evidence>
<comment type="caution">
    <text evidence="4">The sequence shown here is derived from an EMBL/GenBank/DDBJ whole genome shotgun (WGS) entry which is preliminary data.</text>
</comment>
<evidence type="ECO:0000256" key="3">
    <source>
        <dbReference type="ARBA" id="ARBA00022989"/>
    </source>
</evidence>
<reference evidence="4 5" key="1">
    <citation type="submission" date="2019-11" db="EMBL/GenBank/DDBJ databases">
        <title>Draft Whole-Genome sequence of the marine photosynthetic bacterium Rhodovulum strictum DSM 11289.</title>
        <authorList>
            <person name="Kyndt J.A."/>
            <person name="Meyer T.E."/>
        </authorList>
    </citation>
    <scope>NUCLEOTIDE SEQUENCE [LARGE SCALE GENOMIC DNA]</scope>
    <source>
        <strain evidence="4 5">DSM 11289</strain>
    </source>
</reference>
<evidence type="ECO:0000313" key="4">
    <source>
        <dbReference type="EMBL" id="MRH19517.1"/>
    </source>
</evidence>
<keyword evidence="5" id="KW-1185">Reference proteome</keyword>